<dbReference type="Proteomes" id="UP000265520">
    <property type="component" value="Unassembled WGS sequence"/>
</dbReference>
<dbReference type="EMBL" id="LXQA010224445">
    <property type="protein sequence ID" value="MCI35539.1"/>
    <property type="molecule type" value="Genomic_DNA"/>
</dbReference>
<sequence length="62" mass="6416">MTLGRNSAAGASSNDSEFVGPHRSKPDVASSSGSNSELVAVLRESDATSLLFYIVAFAGVQR</sequence>
<accession>A0A392RH11</accession>
<proteinExistence type="predicted"/>
<comment type="caution">
    <text evidence="2">The sequence shown here is derived from an EMBL/GenBank/DDBJ whole genome shotgun (WGS) entry which is preliminary data.</text>
</comment>
<keyword evidence="3" id="KW-1185">Reference proteome</keyword>
<organism evidence="2 3">
    <name type="scientific">Trifolium medium</name>
    <dbReference type="NCBI Taxonomy" id="97028"/>
    <lineage>
        <taxon>Eukaryota</taxon>
        <taxon>Viridiplantae</taxon>
        <taxon>Streptophyta</taxon>
        <taxon>Embryophyta</taxon>
        <taxon>Tracheophyta</taxon>
        <taxon>Spermatophyta</taxon>
        <taxon>Magnoliopsida</taxon>
        <taxon>eudicotyledons</taxon>
        <taxon>Gunneridae</taxon>
        <taxon>Pentapetalae</taxon>
        <taxon>rosids</taxon>
        <taxon>fabids</taxon>
        <taxon>Fabales</taxon>
        <taxon>Fabaceae</taxon>
        <taxon>Papilionoideae</taxon>
        <taxon>50 kb inversion clade</taxon>
        <taxon>NPAAA clade</taxon>
        <taxon>Hologalegina</taxon>
        <taxon>IRL clade</taxon>
        <taxon>Trifolieae</taxon>
        <taxon>Trifolium</taxon>
    </lineage>
</organism>
<evidence type="ECO:0000256" key="1">
    <source>
        <dbReference type="SAM" id="MobiDB-lite"/>
    </source>
</evidence>
<name>A0A392RH11_9FABA</name>
<evidence type="ECO:0000313" key="2">
    <source>
        <dbReference type="EMBL" id="MCI35539.1"/>
    </source>
</evidence>
<protein>
    <submittedName>
        <fullName evidence="2">Uncharacterized protein</fullName>
    </submittedName>
</protein>
<feature type="region of interest" description="Disordered" evidence="1">
    <location>
        <begin position="1"/>
        <end position="35"/>
    </location>
</feature>
<reference evidence="2 3" key="1">
    <citation type="journal article" date="2018" name="Front. Plant Sci.">
        <title>Red Clover (Trifolium pratense) and Zigzag Clover (T. medium) - A Picture of Genomic Similarities and Differences.</title>
        <authorList>
            <person name="Dluhosova J."/>
            <person name="Istvanek J."/>
            <person name="Nedelnik J."/>
            <person name="Repkova J."/>
        </authorList>
    </citation>
    <scope>NUCLEOTIDE SEQUENCE [LARGE SCALE GENOMIC DNA]</scope>
    <source>
        <strain evidence="3">cv. 10/8</strain>
        <tissue evidence="2">Leaf</tissue>
    </source>
</reference>
<dbReference type="AlphaFoldDB" id="A0A392RH11"/>
<evidence type="ECO:0000313" key="3">
    <source>
        <dbReference type="Proteomes" id="UP000265520"/>
    </source>
</evidence>